<protein>
    <submittedName>
        <fullName evidence="2">Hypothetical secreted protein</fullName>
    </submittedName>
</protein>
<sequence length="136" mass="16013">MLRSVVLLSILLAGAESFITEDAEYEIDRECLIDDIFAEKLEPVNKLIAEVKDLIQKKTNCPHTKDIENLYDYYMWQFKALEKNGCKRHQTLDNYIAEFADCAREHKVARNNFLPHFAYEFHTCMKPAKTLYTFVR</sequence>
<feature type="chain" id="PRO_5003327096" evidence="1">
    <location>
        <begin position="18"/>
        <end position="136"/>
    </location>
</feature>
<proteinExistence type="evidence at transcript level"/>
<name>F5GTS6_SIMGU</name>
<feature type="signal peptide" evidence="1">
    <location>
        <begin position="1"/>
        <end position="17"/>
    </location>
</feature>
<evidence type="ECO:0000256" key="1">
    <source>
        <dbReference type="SAM" id="SignalP"/>
    </source>
</evidence>
<organism evidence="2">
    <name type="scientific">Simulium guianense</name>
    <name type="common">Black fly</name>
    <dbReference type="NCBI Taxonomy" id="445764"/>
    <lineage>
        <taxon>Eukaryota</taxon>
        <taxon>Metazoa</taxon>
        <taxon>Ecdysozoa</taxon>
        <taxon>Arthropoda</taxon>
        <taxon>Hexapoda</taxon>
        <taxon>Insecta</taxon>
        <taxon>Pterygota</taxon>
        <taxon>Neoptera</taxon>
        <taxon>Endopterygota</taxon>
        <taxon>Diptera</taxon>
        <taxon>Nematocera</taxon>
        <taxon>Chironomoidea</taxon>
        <taxon>Simuliidae</taxon>
        <taxon>Simulium</taxon>
    </lineage>
</organism>
<evidence type="ECO:0000313" key="2">
    <source>
        <dbReference type="EMBL" id="AEB96474.1"/>
    </source>
</evidence>
<dbReference type="EMBL" id="JI626239">
    <property type="protein sequence ID" value="AEB96474.1"/>
    <property type="molecule type" value="mRNA"/>
</dbReference>
<keyword evidence="1" id="KW-0732">Signal</keyword>
<reference evidence="2" key="1">
    <citation type="journal article" date="2011" name="BMC Genomics">
        <title>An insight into the sialome of Simulium guianense (DIPTERA:SIMulIIDAE), the main vector of River Blindness Disease in Brazil.</title>
        <authorList>
            <person name="Chagas A.C."/>
            <person name="Calvo E."/>
            <person name="Pimenta P.F."/>
            <person name="Ribeiro J.M."/>
        </authorList>
    </citation>
    <scope>NUCLEOTIDE SEQUENCE</scope>
    <source>
        <tissue evidence="2">Salivary gland</tissue>
    </source>
</reference>
<dbReference type="AlphaFoldDB" id="F5GTS6"/>
<accession>F5GTS6</accession>